<evidence type="ECO:0000256" key="4">
    <source>
        <dbReference type="ARBA" id="ARBA00012458"/>
    </source>
</evidence>
<protein>
    <recommendedName>
        <fullName evidence="4 9">Dihydropteroate synthase</fullName>
        <shortName evidence="9">DHPS</shortName>
        <ecNumber evidence="4 9">2.5.1.15</ecNumber>
    </recommendedName>
    <alternativeName>
        <fullName evidence="9">Dihydropteroate pyrophosphorylase</fullName>
    </alternativeName>
</protein>
<sequence length="286" mass="30337">MWWKTGRKRLDLSRRGRVMGILNVTPDSFSDGGTHAGVAAALGHARRMIAEGAEIIDIGGESTRPGAAEVLVAEEIGRTAPVIAALREEWEGVISIDTMKASVAAAALEAGADIVNDVSGLTGDPEMAPLCVKTGCGVVVMHMQGDPRTMQVAPHYDDVVAEVRAFFEERLAALIAAGLDPETICFDPGIGFGKTVEHNLALLRALPELGAGGRPVLLGVSRKSFIGRVLGSADLADRSWPTVAITAWAREAGVMIHRVHEVLPNVQALRMTEAILHRGIPHSPDE</sequence>
<comment type="catalytic activity">
    <reaction evidence="1">
        <text>(7,8-dihydropterin-6-yl)methyl diphosphate + 4-aminobenzoate = 7,8-dihydropteroate + diphosphate</text>
        <dbReference type="Rhea" id="RHEA:19949"/>
        <dbReference type="ChEBI" id="CHEBI:17836"/>
        <dbReference type="ChEBI" id="CHEBI:17839"/>
        <dbReference type="ChEBI" id="CHEBI:33019"/>
        <dbReference type="ChEBI" id="CHEBI:72950"/>
        <dbReference type="EC" id="2.5.1.15"/>
    </reaction>
</comment>
<dbReference type="InterPro" id="IPR045031">
    <property type="entry name" value="DHP_synth-like"/>
</dbReference>
<reference evidence="11 12" key="1">
    <citation type="submission" date="2024-04" db="EMBL/GenBank/DDBJ databases">
        <title>Luteolibacter sp. isolated from soil.</title>
        <authorList>
            <person name="An J."/>
        </authorList>
    </citation>
    <scope>NUCLEOTIDE SEQUENCE [LARGE SCALE GENOMIC DNA]</scope>
    <source>
        <strain evidence="11 12">Y139</strain>
    </source>
</reference>
<dbReference type="PROSITE" id="PS50972">
    <property type="entry name" value="PTERIN_BINDING"/>
    <property type="match status" value="1"/>
</dbReference>
<comment type="function">
    <text evidence="9">Catalyzes the condensation of para-aminobenzoate (pABA) with 6-hydroxymethyl-7,8-dihydropterin diphosphate (DHPt-PP) to form 7,8-dihydropteroate (H2Pte), the immediate precursor of folate derivatives.</text>
</comment>
<evidence type="ECO:0000256" key="1">
    <source>
        <dbReference type="ARBA" id="ARBA00000012"/>
    </source>
</evidence>
<keyword evidence="7 9" id="KW-0460">Magnesium</keyword>
<dbReference type="InterPro" id="IPR000489">
    <property type="entry name" value="Pterin-binding_dom"/>
</dbReference>
<evidence type="ECO:0000259" key="10">
    <source>
        <dbReference type="PROSITE" id="PS50972"/>
    </source>
</evidence>
<evidence type="ECO:0000313" key="11">
    <source>
        <dbReference type="EMBL" id="MEK7948911.1"/>
    </source>
</evidence>
<evidence type="ECO:0000256" key="3">
    <source>
        <dbReference type="ARBA" id="ARBA00004763"/>
    </source>
</evidence>
<comment type="similarity">
    <text evidence="9">Belongs to the DHPS family.</text>
</comment>
<comment type="pathway">
    <text evidence="3 9">Cofactor biosynthesis; tetrahydrofolate biosynthesis; 7,8-dihydrofolate from 2-amino-4-hydroxy-6-hydroxymethyl-7,8-dihydropteridine diphosphate and 4-aminobenzoate: step 1/2.</text>
</comment>
<accession>A0ABU9AMI5</accession>
<dbReference type="InterPro" id="IPR011005">
    <property type="entry name" value="Dihydropteroate_synth-like_sf"/>
</dbReference>
<comment type="cofactor">
    <cofactor evidence="2 9">
        <name>Mg(2+)</name>
        <dbReference type="ChEBI" id="CHEBI:18420"/>
    </cofactor>
</comment>
<dbReference type="InterPro" id="IPR006390">
    <property type="entry name" value="DHP_synth_dom"/>
</dbReference>
<dbReference type="Proteomes" id="UP001371305">
    <property type="component" value="Unassembled WGS sequence"/>
</dbReference>
<evidence type="ECO:0000256" key="5">
    <source>
        <dbReference type="ARBA" id="ARBA00022679"/>
    </source>
</evidence>
<keyword evidence="12" id="KW-1185">Reference proteome</keyword>
<evidence type="ECO:0000256" key="9">
    <source>
        <dbReference type="RuleBase" id="RU361205"/>
    </source>
</evidence>
<evidence type="ECO:0000313" key="12">
    <source>
        <dbReference type="Proteomes" id="UP001371305"/>
    </source>
</evidence>
<evidence type="ECO:0000256" key="8">
    <source>
        <dbReference type="ARBA" id="ARBA00022909"/>
    </source>
</evidence>
<dbReference type="Pfam" id="PF00809">
    <property type="entry name" value="Pterin_bind"/>
    <property type="match status" value="1"/>
</dbReference>
<name>A0ABU9AMI5_9BACT</name>
<evidence type="ECO:0000256" key="7">
    <source>
        <dbReference type="ARBA" id="ARBA00022842"/>
    </source>
</evidence>
<keyword evidence="8 9" id="KW-0289">Folate biosynthesis</keyword>
<comment type="caution">
    <text evidence="11">The sequence shown here is derived from an EMBL/GenBank/DDBJ whole genome shotgun (WGS) entry which is preliminary data.</text>
</comment>
<keyword evidence="6 9" id="KW-0479">Metal-binding</keyword>
<evidence type="ECO:0000256" key="6">
    <source>
        <dbReference type="ARBA" id="ARBA00022723"/>
    </source>
</evidence>
<proteinExistence type="inferred from homology"/>
<keyword evidence="5 9" id="KW-0808">Transferase</keyword>
<dbReference type="EC" id="2.5.1.15" evidence="4 9"/>
<dbReference type="GO" id="GO:0004156">
    <property type="term" value="F:dihydropteroate synthase activity"/>
    <property type="evidence" value="ECO:0007669"/>
    <property type="project" value="UniProtKB-EC"/>
</dbReference>
<dbReference type="PROSITE" id="PS00792">
    <property type="entry name" value="DHPS_1"/>
    <property type="match status" value="1"/>
</dbReference>
<dbReference type="PANTHER" id="PTHR20941:SF1">
    <property type="entry name" value="FOLIC ACID SYNTHESIS PROTEIN FOL1"/>
    <property type="match status" value="1"/>
</dbReference>
<dbReference type="RefSeq" id="WP_341402251.1">
    <property type="nucleotide sequence ID" value="NZ_JBBUKT010000001.1"/>
</dbReference>
<feature type="domain" description="Pterin-binding" evidence="10">
    <location>
        <begin position="16"/>
        <end position="270"/>
    </location>
</feature>
<gene>
    <name evidence="11" type="primary">folP</name>
    <name evidence="11" type="ORF">WKV53_00305</name>
</gene>
<organism evidence="11 12">
    <name type="scientific">Luteolibacter soli</name>
    <dbReference type="NCBI Taxonomy" id="3135280"/>
    <lineage>
        <taxon>Bacteria</taxon>
        <taxon>Pseudomonadati</taxon>
        <taxon>Verrucomicrobiota</taxon>
        <taxon>Verrucomicrobiia</taxon>
        <taxon>Verrucomicrobiales</taxon>
        <taxon>Verrucomicrobiaceae</taxon>
        <taxon>Luteolibacter</taxon>
    </lineage>
</organism>
<dbReference type="NCBIfam" id="TIGR01496">
    <property type="entry name" value="DHPS"/>
    <property type="match status" value="1"/>
</dbReference>
<dbReference type="Gene3D" id="3.20.20.20">
    <property type="entry name" value="Dihydropteroate synthase-like"/>
    <property type="match status" value="1"/>
</dbReference>
<dbReference type="PROSITE" id="PS00793">
    <property type="entry name" value="DHPS_2"/>
    <property type="match status" value="1"/>
</dbReference>
<dbReference type="EMBL" id="JBBUKT010000001">
    <property type="protein sequence ID" value="MEK7948911.1"/>
    <property type="molecule type" value="Genomic_DNA"/>
</dbReference>
<dbReference type="CDD" id="cd00739">
    <property type="entry name" value="DHPS"/>
    <property type="match status" value="1"/>
</dbReference>
<dbReference type="SUPFAM" id="SSF51717">
    <property type="entry name" value="Dihydropteroate synthetase-like"/>
    <property type="match status" value="1"/>
</dbReference>
<evidence type="ECO:0000256" key="2">
    <source>
        <dbReference type="ARBA" id="ARBA00001946"/>
    </source>
</evidence>
<dbReference type="PANTHER" id="PTHR20941">
    <property type="entry name" value="FOLATE SYNTHESIS PROTEINS"/>
    <property type="match status" value="1"/>
</dbReference>